<keyword evidence="3" id="KW-1185">Reference proteome</keyword>
<dbReference type="InterPro" id="IPR029063">
    <property type="entry name" value="SAM-dependent_MTases_sf"/>
</dbReference>
<dbReference type="CDD" id="cd02440">
    <property type="entry name" value="AdoMet_MTases"/>
    <property type="match status" value="1"/>
</dbReference>
<dbReference type="EMBL" id="JAEFCI010000992">
    <property type="protein sequence ID" value="KAG5463198.1"/>
    <property type="molecule type" value="Genomic_DNA"/>
</dbReference>
<comment type="caution">
    <text evidence="2">The sequence shown here is derived from an EMBL/GenBank/DDBJ whole genome shotgun (WGS) entry which is preliminary data.</text>
</comment>
<dbReference type="OrthoDB" id="443981at2759"/>
<proteinExistence type="predicted"/>
<gene>
    <name evidence="2" type="ORF">BJ554DRAFT_1086</name>
</gene>
<dbReference type="Gene3D" id="3.40.50.150">
    <property type="entry name" value="Vaccinia Virus protein VP39"/>
    <property type="match status" value="1"/>
</dbReference>
<dbReference type="InterPro" id="IPR019410">
    <property type="entry name" value="Methyltransf_16"/>
</dbReference>
<feature type="non-terminal residue" evidence="2">
    <location>
        <position position="239"/>
    </location>
</feature>
<name>A0A8H8A123_9FUNG</name>
<evidence type="ECO:0000313" key="3">
    <source>
        <dbReference type="Proteomes" id="UP000673691"/>
    </source>
</evidence>
<dbReference type="PANTHER" id="PTHR14614:SF132">
    <property type="entry name" value="PROTEIN-LYSINE METHYLTRANSFERASE C42C1.13"/>
    <property type="match status" value="1"/>
</dbReference>
<dbReference type="AlphaFoldDB" id="A0A8H8A123"/>
<dbReference type="Proteomes" id="UP000673691">
    <property type="component" value="Unassembled WGS sequence"/>
</dbReference>
<sequence>MACAGRGDRFDGLLDRLADCDRSSRAAVVALLEELESLVRMYLYDPAGADSTDPVFLECRAAFAATVPRPALAWLLAVVGNPPRGGSLEAEAAVAENTGAGDTGDDDDDDDDDDDIPDRVAAVIAHLCGRAATGAVVREWPLPRRGVGLSVKEPGLAEGDIGFKTWGAARALARLLDDGEIPVSGRVVLELGSGTGLAGLAAAVCGASRTYLTDFSPACLNSCRVNAAANVHLFPAGED</sequence>
<protein>
    <submittedName>
        <fullName evidence="2">Uncharacterized protein</fullName>
    </submittedName>
</protein>
<dbReference type="PANTHER" id="PTHR14614">
    <property type="entry name" value="HEPATOCELLULAR CARCINOMA-ASSOCIATED ANTIGEN"/>
    <property type="match status" value="1"/>
</dbReference>
<dbReference type="Pfam" id="PF10294">
    <property type="entry name" value="Methyltransf_16"/>
    <property type="match status" value="1"/>
</dbReference>
<dbReference type="SUPFAM" id="SSF53335">
    <property type="entry name" value="S-adenosyl-L-methionine-dependent methyltransferases"/>
    <property type="match status" value="1"/>
</dbReference>
<accession>A0A8H8A123</accession>
<evidence type="ECO:0000313" key="2">
    <source>
        <dbReference type="EMBL" id="KAG5463198.1"/>
    </source>
</evidence>
<feature type="compositionally biased region" description="Acidic residues" evidence="1">
    <location>
        <begin position="103"/>
        <end position="116"/>
    </location>
</feature>
<organism evidence="2 3">
    <name type="scientific">Olpidium bornovanus</name>
    <dbReference type="NCBI Taxonomy" id="278681"/>
    <lineage>
        <taxon>Eukaryota</taxon>
        <taxon>Fungi</taxon>
        <taxon>Fungi incertae sedis</taxon>
        <taxon>Olpidiomycota</taxon>
        <taxon>Olpidiomycotina</taxon>
        <taxon>Olpidiomycetes</taxon>
        <taxon>Olpidiales</taxon>
        <taxon>Olpidiaceae</taxon>
        <taxon>Olpidium</taxon>
    </lineage>
</organism>
<feature type="region of interest" description="Disordered" evidence="1">
    <location>
        <begin position="96"/>
        <end position="116"/>
    </location>
</feature>
<reference evidence="2 3" key="1">
    <citation type="journal article" name="Sci. Rep.">
        <title>Genome-scale phylogenetic analyses confirm Olpidium as the closest living zoosporic fungus to the non-flagellated, terrestrial fungi.</title>
        <authorList>
            <person name="Chang Y."/>
            <person name="Rochon D."/>
            <person name="Sekimoto S."/>
            <person name="Wang Y."/>
            <person name="Chovatia M."/>
            <person name="Sandor L."/>
            <person name="Salamov A."/>
            <person name="Grigoriev I.V."/>
            <person name="Stajich J.E."/>
            <person name="Spatafora J.W."/>
        </authorList>
    </citation>
    <scope>NUCLEOTIDE SEQUENCE [LARGE SCALE GENOMIC DNA]</scope>
    <source>
        <strain evidence="2">S191</strain>
    </source>
</reference>
<evidence type="ECO:0000256" key="1">
    <source>
        <dbReference type="SAM" id="MobiDB-lite"/>
    </source>
</evidence>